<dbReference type="PATRIC" id="fig|741277.3.peg.328"/>
<reference evidence="1 2" key="1">
    <citation type="submission" date="2011-09" db="EMBL/GenBank/DDBJ databases">
        <title>The draft genome of Fischerella sp. JSC-11.</title>
        <authorList>
            <consortium name="US DOE Joint Genome Institute (JGI-PGF)"/>
            <person name="Lucas S."/>
            <person name="Han J."/>
            <person name="Lapidus A."/>
            <person name="Cheng J.-F."/>
            <person name="Goodwin L."/>
            <person name="Pitluck S."/>
            <person name="Peters L."/>
            <person name="Land M.L."/>
            <person name="Hauser L."/>
            <person name="Sarkisova S."/>
            <person name="Bryant D.A."/>
            <person name="Brown I."/>
            <person name="Woyke T.J."/>
        </authorList>
    </citation>
    <scope>NUCLEOTIDE SEQUENCE [LARGE SCALE GENOMIC DNA]</scope>
    <source>
        <strain evidence="1 2">JSC-11</strain>
    </source>
</reference>
<sequence length="35" mass="3925">MLKILAIKRDMNKQATEAKPLACFLLFAFPSDADL</sequence>
<organism evidence="1 2">
    <name type="scientific">Fischerella thermalis JSC-11</name>
    <dbReference type="NCBI Taxonomy" id="741277"/>
    <lineage>
        <taxon>Bacteria</taxon>
        <taxon>Bacillati</taxon>
        <taxon>Cyanobacteriota</taxon>
        <taxon>Cyanophyceae</taxon>
        <taxon>Nostocales</taxon>
        <taxon>Hapalosiphonaceae</taxon>
        <taxon>Fischerella</taxon>
    </lineage>
</organism>
<accession>G6FN30</accession>
<name>G6FN30_9CYAN</name>
<dbReference type="Proteomes" id="UP000004344">
    <property type="component" value="Unassembled WGS sequence"/>
</dbReference>
<evidence type="ECO:0000313" key="1">
    <source>
        <dbReference type="EMBL" id="EHC19460.1"/>
    </source>
</evidence>
<keyword evidence="2" id="KW-1185">Reference proteome</keyword>
<proteinExistence type="predicted"/>
<protein>
    <submittedName>
        <fullName evidence="1">Uncharacterized protein</fullName>
    </submittedName>
</protein>
<evidence type="ECO:0000313" key="2">
    <source>
        <dbReference type="Proteomes" id="UP000004344"/>
    </source>
</evidence>
<comment type="caution">
    <text evidence="1">The sequence shown here is derived from an EMBL/GenBank/DDBJ whole genome shotgun (WGS) entry which is preliminary data.</text>
</comment>
<dbReference type="AlphaFoldDB" id="G6FN30"/>
<dbReference type="EMBL" id="AGIZ01000001">
    <property type="protein sequence ID" value="EHC19460.1"/>
    <property type="molecule type" value="Genomic_DNA"/>
</dbReference>
<gene>
    <name evidence="1" type="ORF">FJSC11DRAFT_0277</name>
</gene>